<dbReference type="AlphaFoldDB" id="A0A518DV65"/>
<feature type="domain" description="Transglutaminase-like" evidence="2">
    <location>
        <begin position="251"/>
        <end position="308"/>
    </location>
</feature>
<dbReference type="RefSeq" id="WP_145054431.1">
    <property type="nucleotide sequence ID" value="NZ_CP036433.1"/>
</dbReference>
<gene>
    <name evidence="3" type="ORF">Pla8534_35450</name>
</gene>
<dbReference type="KEGG" id="lcre:Pla8534_35450"/>
<dbReference type="Pfam" id="PF01841">
    <property type="entry name" value="Transglut_core"/>
    <property type="match status" value="1"/>
</dbReference>
<reference evidence="3 4" key="1">
    <citation type="submission" date="2019-02" db="EMBL/GenBank/DDBJ databases">
        <title>Deep-cultivation of Planctomycetes and their phenomic and genomic characterization uncovers novel biology.</title>
        <authorList>
            <person name="Wiegand S."/>
            <person name="Jogler M."/>
            <person name="Boedeker C."/>
            <person name="Pinto D."/>
            <person name="Vollmers J."/>
            <person name="Rivas-Marin E."/>
            <person name="Kohn T."/>
            <person name="Peeters S.H."/>
            <person name="Heuer A."/>
            <person name="Rast P."/>
            <person name="Oberbeckmann S."/>
            <person name="Bunk B."/>
            <person name="Jeske O."/>
            <person name="Meyerdierks A."/>
            <person name="Storesund J.E."/>
            <person name="Kallscheuer N."/>
            <person name="Luecker S."/>
            <person name="Lage O.M."/>
            <person name="Pohl T."/>
            <person name="Merkel B.J."/>
            <person name="Hornburger P."/>
            <person name="Mueller R.-W."/>
            <person name="Bruemmer F."/>
            <person name="Labrenz M."/>
            <person name="Spormann A.M."/>
            <person name="Op den Camp H."/>
            <person name="Overmann J."/>
            <person name="Amann R."/>
            <person name="Jetten M.S.M."/>
            <person name="Mascher T."/>
            <person name="Medema M.H."/>
            <person name="Devos D.P."/>
            <person name="Kaster A.-K."/>
            <person name="Ovreas L."/>
            <person name="Rohde M."/>
            <person name="Galperin M.Y."/>
            <person name="Jogler C."/>
        </authorList>
    </citation>
    <scope>NUCLEOTIDE SEQUENCE [LARGE SCALE GENOMIC DNA]</scope>
    <source>
        <strain evidence="3 4">Pla85_3_4</strain>
    </source>
</reference>
<evidence type="ECO:0000259" key="2">
    <source>
        <dbReference type="SMART" id="SM00460"/>
    </source>
</evidence>
<name>A0A518DV65_9BACT</name>
<dbReference type="Gene3D" id="3.10.620.30">
    <property type="match status" value="1"/>
</dbReference>
<dbReference type="SMART" id="SM00460">
    <property type="entry name" value="TGc"/>
    <property type="match status" value="1"/>
</dbReference>
<evidence type="ECO:0000256" key="1">
    <source>
        <dbReference type="SAM" id="MobiDB-lite"/>
    </source>
</evidence>
<dbReference type="PROSITE" id="PS51318">
    <property type="entry name" value="TAT"/>
    <property type="match status" value="1"/>
</dbReference>
<keyword evidence="4" id="KW-1185">Reference proteome</keyword>
<sequence length="395" mass="43873">MTRPILDRRSFLQAGIAAAATGAVCLPGDLPLSNRTGAADAPGERPHTGRLQQAKLVGPTSSIIPVVGDGDWIWTEPPEETGYQESRNFQLTVGISLTGGKGAASNIKATTPIPVAHPEQELYNAQIDNYFCAASTRQLTPEAAQLCVAAPQLLPGQKIGALARFQLRIRKDYRGFEKDQFPAAQEFPREFRKQYMYDSPGIQTRQAAVKEMADKIGGQFDHPWDKAKAFHNWVWTEITSRIGSYTSVIAALRDRVGDCEEKAATFAAFCRVSGIPARLVWVPNHNWAEFYLQDESGYGHWIPAHTSCYSWFGWTGAHELILQKGDSVPIPEKSKPERLMSDWMQWQGAKPEVQYIAKLEPIVESGDPGPGAREKDERGAWTPFGPYADKPFMRR</sequence>
<feature type="region of interest" description="Disordered" evidence="1">
    <location>
        <begin position="362"/>
        <end position="395"/>
    </location>
</feature>
<dbReference type="OrthoDB" id="9804872at2"/>
<evidence type="ECO:0000313" key="4">
    <source>
        <dbReference type="Proteomes" id="UP000317648"/>
    </source>
</evidence>
<evidence type="ECO:0000313" key="3">
    <source>
        <dbReference type="EMBL" id="QDU95728.1"/>
    </source>
</evidence>
<dbReference type="Proteomes" id="UP000317648">
    <property type="component" value="Chromosome"/>
</dbReference>
<organism evidence="3 4">
    <name type="scientific">Lignipirellula cremea</name>
    <dbReference type="NCBI Taxonomy" id="2528010"/>
    <lineage>
        <taxon>Bacteria</taxon>
        <taxon>Pseudomonadati</taxon>
        <taxon>Planctomycetota</taxon>
        <taxon>Planctomycetia</taxon>
        <taxon>Pirellulales</taxon>
        <taxon>Pirellulaceae</taxon>
        <taxon>Lignipirellula</taxon>
    </lineage>
</organism>
<protein>
    <submittedName>
        <fullName evidence="3">Transglutaminase-like superfamily protein</fullName>
    </submittedName>
</protein>
<dbReference type="PANTHER" id="PTHR33490:SF3">
    <property type="entry name" value="CONSERVED INTEGRAL MEMBRANE PROTEIN"/>
    <property type="match status" value="1"/>
</dbReference>
<dbReference type="EMBL" id="CP036433">
    <property type="protein sequence ID" value="QDU95728.1"/>
    <property type="molecule type" value="Genomic_DNA"/>
</dbReference>
<dbReference type="InterPro" id="IPR038765">
    <property type="entry name" value="Papain-like_cys_pep_sf"/>
</dbReference>
<dbReference type="SUPFAM" id="SSF54001">
    <property type="entry name" value="Cysteine proteinases"/>
    <property type="match status" value="1"/>
</dbReference>
<dbReference type="InterPro" id="IPR006311">
    <property type="entry name" value="TAT_signal"/>
</dbReference>
<dbReference type="InterPro" id="IPR002931">
    <property type="entry name" value="Transglutaminase-like"/>
</dbReference>
<proteinExistence type="predicted"/>
<dbReference type="PANTHER" id="PTHR33490">
    <property type="entry name" value="BLR5614 PROTEIN-RELATED"/>
    <property type="match status" value="1"/>
</dbReference>
<accession>A0A518DV65</accession>